<evidence type="ECO:0000256" key="2">
    <source>
        <dbReference type="ARBA" id="ARBA00022771"/>
    </source>
</evidence>
<dbReference type="Proteomes" id="UP000053593">
    <property type="component" value="Unassembled WGS sequence"/>
</dbReference>
<reference evidence="6 7" key="1">
    <citation type="submission" date="2014-04" db="EMBL/GenBank/DDBJ databases">
        <title>Evolutionary Origins and Diversification of the Mycorrhizal Mutualists.</title>
        <authorList>
            <consortium name="DOE Joint Genome Institute"/>
            <consortium name="Mycorrhizal Genomics Consortium"/>
            <person name="Kohler A."/>
            <person name="Kuo A."/>
            <person name="Nagy L.G."/>
            <person name="Floudas D."/>
            <person name="Copeland A."/>
            <person name="Barry K.W."/>
            <person name="Cichocki N."/>
            <person name="Veneault-Fourrey C."/>
            <person name="LaButti K."/>
            <person name="Lindquist E.A."/>
            <person name="Lipzen A."/>
            <person name="Lundell T."/>
            <person name="Morin E."/>
            <person name="Murat C."/>
            <person name="Riley R."/>
            <person name="Ohm R."/>
            <person name="Sun H."/>
            <person name="Tunlid A."/>
            <person name="Henrissat B."/>
            <person name="Grigoriev I.V."/>
            <person name="Hibbett D.S."/>
            <person name="Martin F."/>
        </authorList>
    </citation>
    <scope>NUCLEOTIDE SEQUENCE [LARGE SCALE GENOMIC DNA]</scope>
    <source>
        <strain evidence="6 7">FD-317 M1</strain>
    </source>
</reference>
<dbReference type="Gene3D" id="6.10.140.2220">
    <property type="match status" value="1"/>
</dbReference>
<dbReference type="HOGENOM" id="CLU_007974_1_0_1"/>
<keyword evidence="2 4" id="KW-0863">Zinc-finger</keyword>
<dbReference type="AlphaFoldDB" id="A0A0D0BKC1"/>
<dbReference type="Pfam" id="PF01753">
    <property type="entry name" value="zf-MYND"/>
    <property type="match status" value="1"/>
</dbReference>
<accession>A0A0D0BKC1</accession>
<keyword evidence="7" id="KW-1185">Reference proteome</keyword>
<evidence type="ECO:0000313" key="7">
    <source>
        <dbReference type="Proteomes" id="UP000053593"/>
    </source>
</evidence>
<dbReference type="SUPFAM" id="SSF144232">
    <property type="entry name" value="HIT/MYND zinc finger-like"/>
    <property type="match status" value="1"/>
</dbReference>
<name>A0A0D0BKC1_9AGAR</name>
<proteinExistence type="predicted"/>
<dbReference type="PROSITE" id="PS50865">
    <property type="entry name" value="ZF_MYND_2"/>
    <property type="match status" value="1"/>
</dbReference>
<organism evidence="6 7">
    <name type="scientific">Collybiopsis luxurians FD-317 M1</name>
    <dbReference type="NCBI Taxonomy" id="944289"/>
    <lineage>
        <taxon>Eukaryota</taxon>
        <taxon>Fungi</taxon>
        <taxon>Dikarya</taxon>
        <taxon>Basidiomycota</taxon>
        <taxon>Agaricomycotina</taxon>
        <taxon>Agaricomycetes</taxon>
        <taxon>Agaricomycetidae</taxon>
        <taxon>Agaricales</taxon>
        <taxon>Marasmiineae</taxon>
        <taxon>Omphalotaceae</taxon>
        <taxon>Collybiopsis</taxon>
        <taxon>Collybiopsis luxurians</taxon>
    </lineage>
</organism>
<protein>
    <submittedName>
        <fullName evidence="6">Unplaced genomic scaffold GYMLUscaffold_61, whole genome shotgun sequence</fullName>
    </submittedName>
</protein>
<dbReference type="GO" id="GO:0008270">
    <property type="term" value="F:zinc ion binding"/>
    <property type="evidence" value="ECO:0007669"/>
    <property type="project" value="UniProtKB-KW"/>
</dbReference>
<evidence type="ECO:0000259" key="5">
    <source>
        <dbReference type="PROSITE" id="PS50865"/>
    </source>
</evidence>
<keyword evidence="1" id="KW-0479">Metal-binding</keyword>
<gene>
    <name evidence="6" type="ORF">GYMLUDRAFT_248965</name>
</gene>
<evidence type="ECO:0000313" key="6">
    <source>
        <dbReference type="EMBL" id="KIK55166.1"/>
    </source>
</evidence>
<dbReference type="EMBL" id="KN834809">
    <property type="protein sequence ID" value="KIK55166.1"/>
    <property type="molecule type" value="Genomic_DNA"/>
</dbReference>
<evidence type="ECO:0000256" key="3">
    <source>
        <dbReference type="ARBA" id="ARBA00022833"/>
    </source>
</evidence>
<keyword evidence="3" id="KW-0862">Zinc</keyword>
<dbReference type="InterPro" id="IPR002893">
    <property type="entry name" value="Znf_MYND"/>
</dbReference>
<feature type="domain" description="MYND-type" evidence="5">
    <location>
        <begin position="611"/>
        <end position="647"/>
    </location>
</feature>
<evidence type="ECO:0000256" key="4">
    <source>
        <dbReference type="PROSITE-ProRule" id="PRU00134"/>
    </source>
</evidence>
<sequence>MYFEPKELGGFLFNVYLRMFSDEDVSWMMSIRSSGKGEAQRQISRNSLVYHTRATFAVLLKRVKERVTTDWNLVMLDLIGRIRQDQTLLLGRNYIQDLFCQLHLLGVFSVETLRPDNLRLSHVRISGWNTIPPVIFISLVVPRQKLKVLENLPQEKLRSPLLQIEMHGPSFHNAFSSIQTAFGKLSDSAGPNQEPTLVFTEDPKGWAGSADLIVSIAVPTWTLSNEGVQLDASRQFIAEMSTKALITDPAEQTVLEAPSRVPVVPQQTSACRVTLKFGSVERFVQFPFPIDGDHTRLKIARKSHYIEVTAFPCSHNSPFFSSLNGFNVNKFPVLFNGPIPTVWNIHRVHLARLPVTNLGNNAHLLKIPLNCMTSEYERKVIRGGEDPRRSKPLTEVKESLQVMFARFTGIQAGAPVSVFSLQDPVEGGENYAVLFFSAFRLDLSSHSFILDGHVLPITKTLPKQVLDDLYNSGMSVNQVTTVGQETLLWRQLIHAFVERCRQTWTHQTDCEYIKIGQVPPSYAMGESFICHCGRGKDVDGMLRKKEWKKYAPFSTRIAVSPLYAVSYMETVIGNLFTEPSQTPKKVQKDSAEEVSKKLDELSLSEVNGESCQKCGSSGDLLACSRCKIKYCSKTCQLDDWKAHKRFCRQP</sequence>
<dbReference type="OrthoDB" id="432970at2759"/>
<evidence type="ECO:0000256" key="1">
    <source>
        <dbReference type="ARBA" id="ARBA00022723"/>
    </source>
</evidence>